<evidence type="ECO:0000313" key="3">
    <source>
        <dbReference type="Proteomes" id="UP000321570"/>
    </source>
</evidence>
<evidence type="ECO:0000313" key="2">
    <source>
        <dbReference type="EMBL" id="VUZ53865.1"/>
    </source>
</evidence>
<name>A0A564Z2Z1_HYMDI</name>
<proteinExistence type="predicted"/>
<dbReference type="EMBL" id="CABIJS010000577">
    <property type="protein sequence ID" value="VUZ53865.1"/>
    <property type="molecule type" value="Genomic_DNA"/>
</dbReference>
<feature type="region of interest" description="Disordered" evidence="1">
    <location>
        <begin position="29"/>
        <end position="56"/>
    </location>
</feature>
<feature type="compositionally biased region" description="Polar residues" evidence="1">
    <location>
        <begin position="104"/>
        <end position="115"/>
    </location>
</feature>
<reference evidence="2 3" key="1">
    <citation type="submission" date="2019-07" db="EMBL/GenBank/DDBJ databases">
        <authorList>
            <person name="Jastrzebski P J."/>
            <person name="Paukszto L."/>
            <person name="Jastrzebski P J."/>
        </authorList>
    </citation>
    <scope>NUCLEOTIDE SEQUENCE [LARGE SCALE GENOMIC DNA]</scope>
    <source>
        <strain evidence="2 3">WMS-il1</strain>
    </source>
</reference>
<feature type="non-terminal residue" evidence="2">
    <location>
        <position position="125"/>
    </location>
</feature>
<gene>
    <name evidence="2" type="ORF">WMSIL1_LOCUS12053</name>
</gene>
<feature type="compositionally biased region" description="Low complexity" evidence="1">
    <location>
        <begin position="32"/>
        <end position="43"/>
    </location>
</feature>
<feature type="non-terminal residue" evidence="2">
    <location>
        <position position="1"/>
    </location>
</feature>
<accession>A0A564Z2Z1</accession>
<sequence length="125" mass="12911">TDQLVRVGPGNVVSTRGQSYARINWYPQPYKSTSVDTTSGSVSPPNALKNTPNSGGGINIESAISSRVSVLSDTTDNVESGVPFPVSPGGHSTSSADALPRNPNMGSSPIPSTSEEAVHFFGSSF</sequence>
<dbReference type="Proteomes" id="UP000321570">
    <property type="component" value="Unassembled WGS sequence"/>
</dbReference>
<feature type="region of interest" description="Disordered" evidence="1">
    <location>
        <begin position="74"/>
        <end position="115"/>
    </location>
</feature>
<dbReference type="AlphaFoldDB" id="A0A564Z2Z1"/>
<protein>
    <submittedName>
        <fullName evidence="2">Uncharacterized protein</fullName>
    </submittedName>
</protein>
<organism evidence="2 3">
    <name type="scientific">Hymenolepis diminuta</name>
    <name type="common">Rat tapeworm</name>
    <dbReference type="NCBI Taxonomy" id="6216"/>
    <lineage>
        <taxon>Eukaryota</taxon>
        <taxon>Metazoa</taxon>
        <taxon>Spiralia</taxon>
        <taxon>Lophotrochozoa</taxon>
        <taxon>Platyhelminthes</taxon>
        <taxon>Cestoda</taxon>
        <taxon>Eucestoda</taxon>
        <taxon>Cyclophyllidea</taxon>
        <taxon>Hymenolepididae</taxon>
        <taxon>Hymenolepis</taxon>
    </lineage>
</organism>
<evidence type="ECO:0000256" key="1">
    <source>
        <dbReference type="SAM" id="MobiDB-lite"/>
    </source>
</evidence>
<keyword evidence="3" id="KW-1185">Reference proteome</keyword>